<keyword evidence="1" id="KW-0175">Coiled coil</keyword>
<protein>
    <submittedName>
        <fullName evidence="2">Uncharacterized protein</fullName>
    </submittedName>
</protein>
<accession>A0ABR3PW23</accession>
<dbReference type="EMBL" id="JBBXJM010000006">
    <property type="protein sequence ID" value="KAL1406673.1"/>
    <property type="molecule type" value="Genomic_DNA"/>
</dbReference>
<keyword evidence="3" id="KW-1185">Reference proteome</keyword>
<comment type="caution">
    <text evidence="2">The sequence shown here is derived from an EMBL/GenBank/DDBJ whole genome shotgun (WGS) entry which is preliminary data.</text>
</comment>
<name>A0ABR3PW23_9TREE</name>
<evidence type="ECO:0000256" key="1">
    <source>
        <dbReference type="SAM" id="Coils"/>
    </source>
</evidence>
<reference evidence="2 3" key="1">
    <citation type="submission" date="2023-08" db="EMBL/GenBank/DDBJ databases">
        <title>Annotated Genome Sequence of Vanrija albida AlHP1.</title>
        <authorList>
            <person name="Herzog R."/>
        </authorList>
    </citation>
    <scope>NUCLEOTIDE SEQUENCE [LARGE SCALE GENOMIC DNA]</scope>
    <source>
        <strain evidence="2 3">AlHP1</strain>
    </source>
</reference>
<organism evidence="2 3">
    <name type="scientific">Vanrija albida</name>
    <dbReference type="NCBI Taxonomy" id="181172"/>
    <lineage>
        <taxon>Eukaryota</taxon>
        <taxon>Fungi</taxon>
        <taxon>Dikarya</taxon>
        <taxon>Basidiomycota</taxon>
        <taxon>Agaricomycotina</taxon>
        <taxon>Tremellomycetes</taxon>
        <taxon>Trichosporonales</taxon>
        <taxon>Trichosporonaceae</taxon>
        <taxon>Vanrija</taxon>
    </lineage>
</organism>
<sequence length="140" mass="15398">MASYPHTSLTVERLQALDAGQWRLARTIVADFVDAHMECGLSARVEYDLDVLQAEVMAKVERAEADAAALRLRLAASEEANRSLRAQLAALQAEVARTQLRADKSERERAELEGVMRRQRASVVPPMGRRVLGAARSLSG</sequence>
<gene>
    <name evidence="2" type="ORF">Q8F55_008379</name>
</gene>
<evidence type="ECO:0000313" key="3">
    <source>
        <dbReference type="Proteomes" id="UP001565368"/>
    </source>
</evidence>
<dbReference type="GeneID" id="95989422"/>
<dbReference type="Proteomes" id="UP001565368">
    <property type="component" value="Unassembled WGS sequence"/>
</dbReference>
<dbReference type="RefSeq" id="XP_069206617.1">
    <property type="nucleotide sequence ID" value="XM_069356776.1"/>
</dbReference>
<feature type="coiled-coil region" evidence="1">
    <location>
        <begin position="53"/>
        <end position="122"/>
    </location>
</feature>
<evidence type="ECO:0000313" key="2">
    <source>
        <dbReference type="EMBL" id="KAL1406673.1"/>
    </source>
</evidence>
<proteinExistence type="predicted"/>